<sequence length="104" mass="10556">MLELLRVALVAEVPIVAIAAAEMSVQLLADTGGERGVVSGVDGVAVLAAECADVAGGGGEGGGGHEEDRDDFHLAVCFFQCTTEVVVCLEDIEDKNGLVGGSPW</sequence>
<dbReference type="RefSeq" id="XP_024668929.1">
    <property type="nucleotide sequence ID" value="XM_024813919.1"/>
</dbReference>
<gene>
    <name evidence="2" type="ORF">BDW47DRAFT_111280</name>
</gene>
<proteinExistence type="predicted"/>
<dbReference type="EMBL" id="KZ559170">
    <property type="protein sequence ID" value="PLB34917.1"/>
    <property type="molecule type" value="Genomic_DNA"/>
</dbReference>
<keyword evidence="3" id="KW-1185">Reference proteome</keyword>
<keyword evidence="1" id="KW-0732">Signal</keyword>
<protein>
    <recommendedName>
        <fullName evidence="4">Secreted protein</fullName>
    </recommendedName>
</protein>
<accession>A0A2I2F2S0</accession>
<feature type="chain" id="PRO_5014168447" description="Secreted protein" evidence="1">
    <location>
        <begin position="20"/>
        <end position="104"/>
    </location>
</feature>
<feature type="signal peptide" evidence="1">
    <location>
        <begin position="1"/>
        <end position="19"/>
    </location>
</feature>
<reference evidence="2 3" key="1">
    <citation type="submission" date="2017-12" db="EMBL/GenBank/DDBJ databases">
        <authorList>
            <consortium name="DOE Joint Genome Institute"/>
            <person name="Haridas S."/>
            <person name="Kjaerbolling I."/>
            <person name="Vesth T.C."/>
            <person name="Frisvad J.C."/>
            <person name="Nybo J.L."/>
            <person name="Theobald S."/>
            <person name="Kuo A."/>
            <person name="Bowyer P."/>
            <person name="Matsuda Y."/>
            <person name="Mondo S."/>
            <person name="Lyhne E.K."/>
            <person name="Kogle M.E."/>
            <person name="Clum A."/>
            <person name="Lipzen A."/>
            <person name="Salamov A."/>
            <person name="Ngan C.Y."/>
            <person name="Daum C."/>
            <person name="Chiniquy J."/>
            <person name="Barry K."/>
            <person name="LaButti K."/>
            <person name="Simmons B.A."/>
            <person name="Magnuson J.K."/>
            <person name="Mortensen U.H."/>
            <person name="Larsen T.O."/>
            <person name="Grigoriev I.V."/>
            <person name="Baker S.E."/>
            <person name="Andersen M.R."/>
            <person name="Nordberg H.P."/>
            <person name="Cantor M.N."/>
            <person name="Hua S.X."/>
        </authorList>
    </citation>
    <scope>NUCLEOTIDE SEQUENCE [LARGE SCALE GENOMIC DNA]</scope>
    <source>
        <strain evidence="2 3">CBS 102.13</strain>
    </source>
</reference>
<name>A0A2I2F2S0_ASPCN</name>
<evidence type="ECO:0000313" key="3">
    <source>
        <dbReference type="Proteomes" id="UP000234585"/>
    </source>
</evidence>
<dbReference type="Proteomes" id="UP000234585">
    <property type="component" value="Unassembled WGS sequence"/>
</dbReference>
<organism evidence="2 3">
    <name type="scientific">Aspergillus candidus</name>
    <dbReference type="NCBI Taxonomy" id="41067"/>
    <lineage>
        <taxon>Eukaryota</taxon>
        <taxon>Fungi</taxon>
        <taxon>Dikarya</taxon>
        <taxon>Ascomycota</taxon>
        <taxon>Pezizomycotina</taxon>
        <taxon>Eurotiomycetes</taxon>
        <taxon>Eurotiomycetidae</taxon>
        <taxon>Eurotiales</taxon>
        <taxon>Aspergillaceae</taxon>
        <taxon>Aspergillus</taxon>
        <taxon>Aspergillus subgen. Circumdati</taxon>
    </lineage>
</organism>
<dbReference type="AlphaFoldDB" id="A0A2I2F2S0"/>
<evidence type="ECO:0008006" key="4">
    <source>
        <dbReference type="Google" id="ProtNLM"/>
    </source>
</evidence>
<dbReference type="GeneID" id="36521079"/>
<evidence type="ECO:0000313" key="2">
    <source>
        <dbReference type="EMBL" id="PLB34917.1"/>
    </source>
</evidence>
<evidence type="ECO:0000256" key="1">
    <source>
        <dbReference type="SAM" id="SignalP"/>
    </source>
</evidence>